<dbReference type="InterPro" id="IPR043128">
    <property type="entry name" value="Rev_trsase/Diguanyl_cyclase"/>
</dbReference>
<dbReference type="NCBIfam" id="NF033576">
    <property type="entry name" value="mCpol"/>
    <property type="match status" value="1"/>
</dbReference>
<dbReference type="InterPro" id="IPR040942">
    <property type="entry name" value="Minimal_Cpol"/>
</dbReference>
<organism evidence="2 3">
    <name type="scientific">Anabaena azotica FACHB-119</name>
    <dbReference type="NCBI Taxonomy" id="947527"/>
    <lineage>
        <taxon>Bacteria</taxon>
        <taxon>Bacillati</taxon>
        <taxon>Cyanobacteriota</taxon>
        <taxon>Cyanophyceae</taxon>
        <taxon>Nostocales</taxon>
        <taxon>Nostocaceae</taxon>
        <taxon>Anabaena</taxon>
        <taxon>Anabaena azotica</taxon>
    </lineage>
</organism>
<dbReference type="Proteomes" id="UP000661112">
    <property type="component" value="Unassembled WGS sequence"/>
</dbReference>
<reference evidence="2 3" key="1">
    <citation type="journal article" date="2020" name="ISME J.">
        <title>Comparative genomics reveals insights into cyanobacterial evolution and habitat adaptation.</title>
        <authorList>
            <person name="Chen M.Y."/>
            <person name="Teng W.K."/>
            <person name="Zhao L."/>
            <person name="Hu C.X."/>
            <person name="Zhou Y.K."/>
            <person name="Han B.P."/>
            <person name="Song L.R."/>
            <person name="Shu W.S."/>
        </authorList>
    </citation>
    <scope>NUCLEOTIDE SEQUENCE [LARGE SCALE GENOMIC DNA]</scope>
    <source>
        <strain evidence="2 3">FACHB-119</strain>
    </source>
</reference>
<protein>
    <submittedName>
        <fullName evidence="2">MCpol domain-containing protein</fullName>
    </submittedName>
</protein>
<dbReference type="RefSeq" id="WP_190471712.1">
    <property type="nucleotide sequence ID" value="NZ_JACJSG010000013.1"/>
</dbReference>
<proteinExistence type="predicted"/>
<gene>
    <name evidence="2" type="ORF">H6G83_11770</name>
</gene>
<dbReference type="EMBL" id="JACJSG010000013">
    <property type="protein sequence ID" value="MBD2501268.1"/>
    <property type="molecule type" value="Genomic_DNA"/>
</dbReference>
<dbReference type="Gene3D" id="3.30.70.270">
    <property type="match status" value="1"/>
</dbReference>
<evidence type="ECO:0000313" key="3">
    <source>
        <dbReference type="Proteomes" id="UP000661112"/>
    </source>
</evidence>
<name>A0ABR8D4B0_9NOST</name>
<sequence length="128" mass="13789">MLYNKSLVCLGDGDNIGDAIELYLLSGNLDAAKNFSYQVENAITKIAELVEAQMEASLVYVAGDDICFEVSPEKNIRQNLNNYSNLFLQITGKTISFGVGTNSLEALVCLRKAKVSGKGCVVIFGGID</sequence>
<evidence type="ECO:0000259" key="1">
    <source>
        <dbReference type="Pfam" id="PF18182"/>
    </source>
</evidence>
<accession>A0ABR8D4B0</accession>
<keyword evidence="3" id="KW-1185">Reference proteome</keyword>
<evidence type="ECO:0000313" key="2">
    <source>
        <dbReference type="EMBL" id="MBD2501268.1"/>
    </source>
</evidence>
<dbReference type="Pfam" id="PF18182">
    <property type="entry name" value="mCpol"/>
    <property type="match status" value="1"/>
</dbReference>
<comment type="caution">
    <text evidence="2">The sequence shown here is derived from an EMBL/GenBank/DDBJ whole genome shotgun (WGS) entry which is preliminary data.</text>
</comment>
<feature type="domain" description="Minimal CRISPR polymerase" evidence="1">
    <location>
        <begin position="9"/>
        <end position="123"/>
    </location>
</feature>